<dbReference type="AlphaFoldDB" id="T0IN75"/>
<organism evidence="1 2">
    <name type="scientific">Sphingobium lactosutens DS20</name>
    <dbReference type="NCBI Taxonomy" id="1331060"/>
    <lineage>
        <taxon>Bacteria</taxon>
        <taxon>Pseudomonadati</taxon>
        <taxon>Pseudomonadota</taxon>
        <taxon>Alphaproteobacteria</taxon>
        <taxon>Sphingomonadales</taxon>
        <taxon>Sphingomonadaceae</taxon>
        <taxon>Sphingobium</taxon>
    </lineage>
</organism>
<keyword evidence="2" id="KW-1185">Reference proteome</keyword>
<dbReference type="Proteomes" id="UP000015531">
    <property type="component" value="Unassembled WGS sequence"/>
</dbReference>
<dbReference type="EMBL" id="ATDP01000097">
    <property type="protein sequence ID" value="EQB13245.1"/>
    <property type="molecule type" value="Genomic_DNA"/>
</dbReference>
<accession>T0IN75</accession>
<proteinExistence type="predicted"/>
<protein>
    <submittedName>
        <fullName evidence="1">Uncharacterized protein</fullName>
    </submittedName>
</protein>
<name>T0IN75_9SPHN</name>
<comment type="caution">
    <text evidence="1">The sequence shown here is derived from an EMBL/GenBank/DDBJ whole genome shotgun (WGS) entry which is preliminary data.</text>
</comment>
<reference evidence="1 2" key="1">
    <citation type="journal article" date="2013" name="Genome Announc.">
        <title>Draft Genome Sequence of Sphingobium lactosutens Strain DS20T, Isolated from a Hexachlorocyclohexane Dumpsite.</title>
        <authorList>
            <person name="Kumar R."/>
            <person name="Dwivedi V."/>
            <person name="Negi V."/>
            <person name="Khurana J.P."/>
            <person name="Lal R."/>
        </authorList>
    </citation>
    <scope>NUCLEOTIDE SEQUENCE [LARGE SCALE GENOMIC DNA]</scope>
    <source>
        <strain evidence="1 2">DS20</strain>
    </source>
</reference>
<sequence>MLRIKWHPIDPAPSDGATTELLCCYIAVTVVA</sequence>
<evidence type="ECO:0000313" key="2">
    <source>
        <dbReference type="Proteomes" id="UP000015531"/>
    </source>
</evidence>
<gene>
    <name evidence="1" type="ORF">RLDS_16030</name>
</gene>
<evidence type="ECO:0000313" key="1">
    <source>
        <dbReference type="EMBL" id="EQB13245.1"/>
    </source>
</evidence>